<gene>
    <name evidence="12" type="ORF">GBAR_LOCUS20968</name>
</gene>
<dbReference type="SUPFAM" id="SSF141072">
    <property type="entry name" value="CalX-like"/>
    <property type="match status" value="2"/>
</dbReference>
<name>A0AA35X4H8_GEOBA</name>
<feature type="disulfide bond" evidence="10">
    <location>
        <begin position="395"/>
        <end position="405"/>
    </location>
</feature>
<keyword evidence="13" id="KW-1185">Reference proteome</keyword>
<dbReference type="PANTHER" id="PTHR19331">
    <property type="entry name" value="SCAVENGER RECEPTOR DOMAIN-CONTAINING"/>
    <property type="match status" value="1"/>
</dbReference>
<protein>
    <submittedName>
        <fullName evidence="12">Scavenger receptor cysteine-rich type 1 protein M130</fullName>
    </submittedName>
</protein>
<evidence type="ECO:0000256" key="8">
    <source>
        <dbReference type="ARBA" id="ARBA00023157"/>
    </source>
</evidence>
<evidence type="ECO:0000256" key="7">
    <source>
        <dbReference type="ARBA" id="ARBA00023136"/>
    </source>
</evidence>
<dbReference type="InterPro" id="IPR001190">
    <property type="entry name" value="SRCR"/>
</dbReference>
<evidence type="ECO:0000256" key="4">
    <source>
        <dbReference type="ARBA" id="ARBA00022737"/>
    </source>
</evidence>
<evidence type="ECO:0000256" key="3">
    <source>
        <dbReference type="ARBA" id="ARBA00022729"/>
    </source>
</evidence>
<reference evidence="12" key="1">
    <citation type="submission" date="2023-03" db="EMBL/GenBank/DDBJ databases">
        <authorList>
            <person name="Steffen K."/>
            <person name="Cardenas P."/>
        </authorList>
    </citation>
    <scope>NUCLEOTIDE SEQUENCE</scope>
</reference>
<evidence type="ECO:0000256" key="1">
    <source>
        <dbReference type="ARBA" id="ARBA00004167"/>
    </source>
</evidence>
<dbReference type="EMBL" id="CASHTH010002940">
    <property type="protein sequence ID" value="CAI8037497.1"/>
    <property type="molecule type" value="Genomic_DNA"/>
</dbReference>
<evidence type="ECO:0000256" key="2">
    <source>
        <dbReference type="ARBA" id="ARBA00022692"/>
    </source>
</evidence>
<keyword evidence="6" id="KW-1133">Transmembrane helix</keyword>
<evidence type="ECO:0000256" key="10">
    <source>
        <dbReference type="PROSITE-ProRule" id="PRU00196"/>
    </source>
</evidence>
<accession>A0AA35X4H8</accession>
<keyword evidence="8 10" id="KW-1015">Disulfide bond</keyword>
<comment type="caution">
    <text evidence="10">Lacks conserved residue(s) required for the propagation of feature annotation.</text>
</comment>
<dbReference type="PANTHER" id="PTHR19331:SF465">
    <property type="entry name" value="EGG PEPTIDE SPERACT RECEPTOR"/>
    <property type="match status" value="1"/>
</dbReference>
<dbReference type="AlphaFoldDB" id="A0AA35X4H8"/>
<dbReference type="GO" id="GO:0016020">
    <property type="term" value="C:membrane"/>
    <property type="evidence" value="ECO:0007669"/>
    <property type="project" value="UniProtKB-SubCell"/>
</dbReference>
<dbReference type="InterPro" id="IPR038081">
    <property type="entry name" value="CalX-like_sf"/>
</dbReference>
<comment type="caution">
    <text evidence="12">The sequence shown here is derived from an EMBL/GenBank/DDBJ whole genome shotgun (WGS) entry which is preliminary data.</text>
</comment>
<dbReference type="Gene3D" id="2.60.40.2030">
    <property type="match status" value="2"/>
</dbReference>
<keyword evidence="9" id="KW-0325">Glycoprotein</keyword>
<keyword evidence="5" id="KW-0106">Calcium</keyword>
<dbReference type="PRINTS" id="PR00258">
    <property type="entry name" value="SPERACTRCPTR"/>
</dbReference>
<keyword evidence="3" id="KW-0732">Signal</keyword>
<dbReference type="FunFam" id="3.10.250.10:FF:000016">
    <property type="entry name" value="Scavenger receptor cysteine-rich protein type 12"/>
    <property type="match status" value="2"/>
</dbReference>
<dbReference type="SUPFAM" id="SSF56487">
    <property type="entry name" value="SRCR-like"/>
    <property type="match status" value="2"/>
</dbReference>
<dbReference type="Gene3D" id="3.10.250.10">
    <property type="entry name" value="SRCR-like domain"/>
    <property type="match status" value="2"/>
</dbReference>
<feature type="domain" description="SRCR" evidence="11">
    <location>
        <begin position="212"/>
        <end position="318"/>
    </location>
</feature>
<evidence type="ECO:0000313" key="12">
    <source>
        <dbReference type="EMBL" id="CAI8037497.1"/>
    </source>
</evidence>
<evidence type="ECO:0000256" key="5">
    <source>
        <dbReference type="ARBA" id="ARBA00022837"/>
    </source>
</evidence>
<dbReference type="Pfam" id="PF03160">
    <property type="entry name" value="Calx-beta"/>
    <property type="match status" value="2"/>
</dbReference>
<dbReference type="PROSITE" id="PS50287">
    <property type="entry name" value="SRCR_2"/>
    <property type="match status" value="2"/>
</dbReference>
<organism evidence="12 13">
    <name type="scientific">Geodia barretti</name>
    <name type="common">Barrett's horny sponge</name>
    <dbReference type="NCBI Taxonomy" id="519541"/>
    <lineage>
        <taxon>Eukaryota</taxon>
        <taxon>Metazoa</taxon>
        <taxon>Porifera</taxon>
        <taxon>Demospongiae</taxon>
        <taxon>Heteroscleromorpha</taxon>
        <taxon>Tetractinellida</taxon>
        <taxon>Astrophorina</taxon>
        <taxon>Geodiidae</taxon>
        <taxon>Geodia</taxon>
    </lineage>
</organism>
<feature type="disulfide bond" evidence="10">
    <location>
        <begin position="287"/>
        <end position="297"/>
    </location>
</feature>
<evidence type="ECO:0000256" key="9">
    <source>
        <dbReference type="ARBA" id="ARBA00023180"/>
    </source>
</evidence>
<dbReference type="InterPro" id="IPR036772">
    <property type="entry name" value="SRCR-like_dom_sf"/>
</dbReference>
<keyword evidence="12" id="KW-0675">Receptor</keyword>
<evidence type="ECO:0000259" key="11">
    <source>
        <dbReference type="PROSITE" id="PS50287"/>
    </source>
</evidence>
<keyword evidence="4" id="KW-0677">Repeat</keyword>
<dbReference type="Proteomes" id="UP001174909">
    <property type="component" value="Unassembled WGS sequence"/>
</dbReference>
<dbReference type="SMART" id="SM00202">
    <property type="entry name" value="SR"/>
    <property type="match status" value="2"/>
</dbReference>
<evidence type="ECO:0000256" key="6">
    <source>
        <dbReference type="ARBA" id="ARBA00022989"/>
    </source>
</evidence>
<comment type="subcellular location">
    <subcellularLocation>
        <location evidence="1">Membrane</location>
        <topology evidence="1">Single-pass membrane protein</topology>
    </subcellularLocation>
</comment>
<evidence type="ECO:0000313" key="13">
    <source>
        <dbReference type="Proteomes" id="UP001174909"/>
    </source>
</evidence>
<dbReference type="InterPro" id="IPR003644">
    <property type="entry name" value="Calx_beta"/>
</dbReference>
<dbReference type="GO" id="GO:0007154">
    <property type="term" value="P:cell communication"/>
    <property type="evidence" value="ECO:0007669"/>
    <property type="project" value="InterPro"/>
</dbReference>
<feature type="domain" description="SRCR" evidence="11">
    <location>
        <begin position="325"/>
        <end position="424"/>
    </location>
</feature>
<sequence length="424" mass="46438">MESSGTASVCLFARSENPIGVTVMVVTTTTGTATEGMDFQHIPTTVYLSINSTPQPCIEVSLITGDGYENPETISLLVTTMNDSVTIVQNMTEITILNSDVAEIVLDSEKVTVMEGDNEVQELCFSLKNSAIDVGVGVPDALSADIELENDVLLLSANGSSNCIPYTVIDDDEVEGTEEFTITWMGVEPHVEPGVKSATFTLTILDNEQARIRLVDQESGLETVKSGLVEVLWGSEWRSVCDDYWTYDDANVVCRQLGFFGFGATPILMGFFNANEPRRYWLDNVMCKGYESSLFDCPHRGLGVHNCGRKERAGVKCLNESDIGIRIAHGGDIFDLSGAVELRMGNEWRSLCCNHWTSEDARVACRELGHSADGATTIEVKAENGAKYWMDHVNCDGDEENLFACTHLQFMTRIVSVRKTSGLG</sequence>
<proteinExistence type="predicted"/>
<keyword evidence="7" id="KW-0472">Membrane</keyword>
<dbReference type="Pfam" id="PF00530">
    <property type="entry name" value="SRCR"/>
    <property type="match status" value="2"/>
</dbReference>
<keyword evidence="2" id="KW-0812">Transmembrane</keyword>